<feature type="transmembrane region" description="Helical" evidence="9">
    <location>
        <begin position="390"/>
        <end position="410"/>
    </location>
</feature>
<keyword evidence="4" id="KW-1003">Cell membrane</keyword>
<dbReference type="PANTHER" id="PTHR30330:SF3">
    <property type="entry name" value="TRANSCRIPTIONAL REGULATOR, LRP FAMILY"/>
    <property type="match status" value="1"/>
</dbReference>
<organism evidence="10 11">
    <name type="scientific">Xenorhabdus bovienii str. feltiae Moldova</name>
    <dbReference type="NCBI Taxonomy" id="1398200"/>
    <lineage>
        <taxon>Bacteria</taxon>
        <taxon>Pseudomonadati</taxon>
        <taxon>Pseudomonadota</taxon>
        <taxon>Gammaproteobacteria</taxon>
        <taxon>Enterobacterales</taxon>
        <taxon>Morganellaceae</taxon>
        <taxon>Xenorhabdus</taxon>
    </lineage>
</organism>
<dbReference type="PROSITE" id="PS00873">
    <property type="entry name" value="NA_ALANINE_SYMP"/>
    <property type="match status" value="1"/>
</dbReference>
<keyword evidence="5 9" id="KW-0812">Transmembrane</keyword>
<protein>
    <submittedName>
        <fullName evidence="10">Putative amino-acid transport protein</fullName>
    </submittedName>
</protein>
<evidence type="ECO:0000256" key="3">
    <source>
        <dbReference type="ARBA" id="ARBA00022448"/>
    </source>
</evidence>
<evidence type="ECO:0000256" key="8">
    <source>
        <dbReference type="ARBA" id="ARBA00023136"/>
    </source>
</evidence>
<keyword evidence="6 9" id="KW-0769">Symport</keyword>
<feature type="transmembrane region" description="Helical" evidence="9">
    <location>
        <begin position="13"/>
        <end position="33"/>
    </location>
</feature>
<dbReference type="Proteomes" id="UP000028487">
    <property type="component" value="Unassembled WGS sequence"/>
</dbReference>
<keyword evidence="3 9" id="KW-0813">Transport</keyword>
<dbReference type="PANTHER" id="PTHR30330">
    <property type="entry name" value="AGSS FAMILY TRANSPORTER, SODIUM-ALANINE"/>
    <property type="match status" value="1"/>
</dbReference>
<feature type="transmembrane region" description="Helical" evidence="9">
    <location>
        <begin position="67"/>
        <end position="91"/>
    </location>
</feature>
<evidence type="ECO:0000256" key="5">
    <source>
        <dbReference type="ARBA" id="ARBA00022692"/>
    </source>
</evidence>
<keyword evidence="9" id="KW-0997">Cell inner membrane</keyword>
<dbReference type="Pfam" id="PF01235">
    <property type="entry name" value="Na_Ala_symp"/>
    <property type="match status" value="1"/>
</dbReference>
<keyword evidence="8 9" id="KW-0472">Membrane</keyword>
<evidence type="ECO:0000313" key="11">
    <source>
        <dbReference type="Proteomes" id="UP000028487"/>
    </source>
</evidence>
<dbReference type="RefSeq" id="WP_038221929.1">
    <property type="nucleotide sequence ID" value="NZ_CAWLWD010000050.1"/>
</dbReference>
<dbReference type="PRINTS" id="PR00175">
    <property type="entry name" value="NAALASMPORT"/>
</dbReference>
<dbReference type="InterPro" id="IPR001463">
    <property type="entry name" value="Na/Ala_symport"/>
</dbReference>
<dbReference type="GO" id="GO:0005886">
    <property type="term" value="C:plasma membrane"/>
    <property type="evidence" value="ECO:0007669"/>
    <property type="project" value="UniProtKB-SubCell"/>
</dbReference>
<proteinExistence type="inferred from homology"/>
<accession>A0A077NZQ2</accession>
<keyword evidence="7 9" id="KW-1133">Transmembrane helix</keyword>
<dbReference type="GO" id="GO:0005283">
    <property type="term" value="F:amino acid:sodium symporter activity"/>
    <property type="evidence" value="ECO:0007669"/>
    <property type="project" value="InterPro"/>
</dbReference>
<comment type="caution">
    <text evidence="10">The sequence shown here is derived from an EMBL/GenBank/DDBJ whole genome shotgun (WGS) entry which is preliminary data.</text>
</comment>
<gene>
    <name evidence="10" type="ORF">XBFM1_550038</name>
</gene>
<dbReference type="EMBL" id="CBSV010000227">
    <property type="protein sequence ID" value="CDH03141.1"/>
    <property type="molecule type" value="Genomic_DNA"/>
</dbReference>
<dbReference type="Gene3D" id="1.20.1740.10">
    <property type="entry name" value="Amino acid/polyamine transporter I"/>
    <property type="match status" value="1"/>
</dbReference>
<dbReference type="NCBIfam" id="TIGR00835">
    <property type="entry name" value="agcS"/>
    <property type="match status" value="1"/>
</dbReference>
<evidence type="ECO:0000256" key="7">
    <source>
        <dbReference type="ARBA" id="ARBA00022989"/>
    </source>
</evidence>
<evidence type="ECO:0000313" key="10">
    <source>
        <dbReference type="EMBL" id="CDH03141.1"/>
    </source>
</evidence>
<dbReference type="FunFam" id="1.20.1740.10:FF:000004">
    <property type="entry name" value="Sodium:alanine symporter family protein"/>
    <property type="match status" value="1"/>
</dbReference>
<name>A0A077NZQ2_XENBV</name>
<feature type="transmembrane region" description="Helical" evidence="9">
    <location>
        <begin position="145"/>
        <end position="164"/>
    </location>
</feature>
<evidence type="ECO:0000256" key="4">
    <source>
        <dbReference type="ARBA" id="ARBA00022475"/>
    </source>
</evidence>
<feature type="transmembrane region" description="Helical" evidence="9">
    <location>
        <begin position="301"/>
        <end position="329"/>
    </location>
</feature>
<feature type="transmembrane region" description="Helical" evidence="9">
    <location>
        <begin position="184"/>
        <end position="201"/>
    </location>
</feature>
<evidence type="ECO:0000256" key="2">
    <source>
        <dbReference type="ARBA" id="ARBA00009261"/>
    </source>
</evidence>
<dbReference type="AlphaFoldDB" id="A0A077NZQ2"/>
<evidence type="ECO:0000256" key="1">
    <source>
        <dbReference type="ARBA" id="ARBA00004651"/>
    </source>
</evidence>
<feature type="transmembrane region" description="Helical" evidence="9">
    <location>
        <begin position="213"/>
        <end position="233"/>
    </location>
</feature>
<comment type="similarity">
    <text evidence="2 9">Belongs to the alanine or glycine:cation symporter (AGCS) (TC 2.A.25) family.</text>
</comment>
<feature type="transmembrane region" description="Helical" evidence="9">
    <location>
        <begin position="239"/>
        <end position="266"/>
    </location>
</feature>
<sequence>MELITQWLNVINGIVWGIPMLVGILGIGIFMQIRLSFLPIRKLGTGFKLLFQKNEQRGEGQISPFNALMTALSATIGTGNIAGVATAVVMGGPGALFWMWMTALLGMATKYSEAVLAVRFRETDKNGNYVGGPMYYIKNGLGKKWIWLGTLFAFFGSIAGFGIGNTVQANSVADVLHSNFGIEKTVTAGILVILVGAVLIGGIKRISDVAGKLVPVMTVGYFGAGITVLAFNITAIPEAFVLIIKSAFTPVAAQGGFAGAAVWAAIRFGVARGVFSNEAGLGSAPIAHATAKTQNPIRQGLIAMLGTFIDTIIVCSVTGLTIVITGGWLTGETGATLTASSFSAVIPGGNYIVAVALAIFAFTTILGWSFYGEKCIQYLLGPKAIVPFRIAWIIALPIGATQSLNFVWLLADTLNAMMAIPNLIALALLSPIVYRLTKDHIRDVNADSIEMKTATKTD</sequence>
<evidence type="ECO:0000256" key="6">
    <source>
        <dbReference type="ARBA" id="ARBA00022847"/>
    </source>
</evidence>
<evidence type="ECO:0000256" key="9">
    <source>
        <dbReference type="RuleBase" id="RU363064"/>
    </source>
</evidence>
<feature type="transmembrane region" description="Helical" evidence="9">
    <location>
        <begin position="416"/>
        <end position="434"/>
    </location>
</feature>
<feature type="transmembrane region" description="Helical" evidence="9">
    <location>
        <begin position="349"/>
        <end position="370"/>
    </location>
</feature>
<dbReference type="HOGENOM" id="CLU_024867_1_2_6"/>
<comment type="subcellular location">
    <subcellularLocation>
        <location evidence="9">Cell inner membrane</location>
        <topology evidence="9">Multi-pass membrane protein</topology>
    </subcellularLocation>
    <subcellularLocation>
        <location evidence="1">Cell membrane</location>
        <topology evidence="1">Multi-pass membrane protein</topology>
    </subcellularLocation>
</comment>
<reference evidence="10" key="1">
    <citation type="submission" date="2013-07" db="EMBL/GenBank/DDBJ databases">
        <title>Sub-species coevolution in mutualistic symbiosis.</title>
        <authorList>
            <person name="Murfin K."/>
            <person name="Klassen J."/>
            <person name="Lee M."/>
            <person name="Forst S."/>
            <person name="Stock P."/>
            <person name="Goodrich-Blair H."/>
        </authorList>
    </citation>
    <scope>NUCLEOTIDE SEQUENCE [LARGE SCALE GENOMIC DNA]</scope>
    <source>
        <strain evidence="10">Feltiae Moldova</strain>
    </source>
</reference>